<dbReference type="Proteomes" id="UP000886885">
    <property type="component" value="Chromosome 19D"/>
</dbReference>
<sequence length="368" mass="41878">MSLLSALFLLYIGVLTASAFSDCPNESALSLHHIQSQCPVSIPPNPPLQRALLWEALKLVVSLWCLSQLMSHKIVIAPRSSVEFTLVMDQDSHSLTAYCQLSVDMIDCIVLFERTAQMGHIVDGKFLDRALTSKQRNAYTSVLFYASWCPFSRSMLLKFEMLSSMFPQIKHLALEQSSALPSIFSRYGIHSLPSILIVNQTSKVQYRGPKNLQSLAQFYKKTTGLEPVQHFTKDDDDSTSTEGHEQSIMQPWNRPSLEDIIKREPYLVLATLFLCFRVLLLYVYPKALSHIKAFYVCYVPHFNSEIFGETSQLFGHILHMVDVRRIWTKLRLFKTRNFHERAKNFRVWASSLASVSLGESSASARSQS</sequence>
<feature type="signal peptide" evidence="2">
    <location>
        <begin position="1"/>
        <end position="19"/>
    </location>
</feature>
<evidence type="ECO:0000256" key="2">
    <source>
        <dbReference type="SAM" id="SignalP"/>
    </source>
</evidence>
<evidence type="ECO:0000256" key="1">
    <source>
        <dbReference type="SAM" id="MobiDB-lite"/>
    </source>
</evidence>
<evidence type="ECO:0000259" key="3">
    <source>
        <dbReference type="Pfam" id="PF00085"/>
    </source>
</evidence>
<accession>A0A8X8C181</accession>
<dbReference type="EMBL" id="JAAWWB010000038">
    <property type="protein sequence ID" value="KAG6737527.1"/>
    <property type="molecule type" value="Genomic_DNA"/>
</dbReference>
<organism evidence="4 5">
    <name type="scientific">Populus tomentosa</name>
    <name type="common">Chinese white poplar</name>
    <dbReference type="NCBI Taxonomy" id="118781"/>
    <lineage>
        <taxon>Eukaryota</taxon>
        <taxon>Viridiplantae</taxon>
        <taxon>Streptophyta</taxon>
        <taxon>Embryophyta</taxon>
        <taxon>Tracheophyta</taxon>
        <taxon>Spermatophyta</taxon>
        <taxon>Magnoliopsida</taxon>
        <taxon>eudicotyledons</taxon>
        <taxon>Gunneridae</taxon>
        <taxon>Pentapetalae</taxon>
        <taxon>rosids</taxon>
        <taxon>fabids</taxon>
        <taxon>Malpighiales</taxon>
        <taxon>Salicaceae</taxon>
        <taxon>Saliceae</taxon>
        <taxon>Populus</taxon>
    </lineage>
</organism>
<dbReference type="InterPro" id="IPR044794">
    <property type="entry name" value="APRL5/7"/>
</dbReference>
<dbReference type="PANTHER" id="PTHR47126">
    <property type="entry name" value="5'-ADENYLYLSULFATE REDUCTASE-LIKE 7"/>
    <property type="match status" value="1"/>
</dbReference>
<feature type="chain" id="PRO_5036500855" description="Thioredoxin domain-containing protein" evidence="2">
    <location>
        <begin position="20"/>
        <end position="368"/>
    </location>
</feature>
<feature type="region of interest" description="Disordered" evidence="1">
    <location>
        <begin position="230"/>
        <end position="249"/>
    </location>
</feature>
<name>A0A8X8C181_POPTO</name>
<evidence type="ECO:0000313" key="5">
    <source>
        <dbReference type="Proteomes" id="UP000886885"/>
    </source>
</evidence>
<dbReference type="InterPro" id="IPR013766">
    <property type="entry name" value="Thioredoxin_domain"/>
</dbReference>
<comment type="caution">
    <text evidence="4">The sequence shown here is derived from an EMBL/GenBank/DDBJ whole genome shotgun (WGS) entry which is preliminary data.</text>
</comment>
<dbReference type="PANTHER" id="PTHR47126:SF3">
    <property type="entry name" value="5'-ADENYLYLSULFATE REDUCTASE-LIKE 5"/>
    <property type="match status" value="1"/>
</dbReference>
<dbReference type="OrthoDB" id="1899781at2759"/>
<keyword evidence="5" id="KW-1185">Reference proteome</keyword>
<reference evidence="4" key="1">
    <citation type="journal article" date="2020" name="bioRxiv">
        <title>Hybrid origin of Populus tomentosa Carr. identified through genome sequencing and phylogenomic analysis.</title>
        <authorList>
            <person name="An X."/>
            <person name="Gao K."/>
            <person name="Chen Z."/>
            <person name="Li J."/>
            <person name="Yang X."/>
            <person name="Yang X."/>
            <person name="Zhou J."/>
            <person name="Guo T."/>
            <person name="Zhao T."/>
            <person name="Huang S."/>
            <person name="Miao D."/>
            <person name="Khan W.U."/>
            <person name="Rao P."/>
            <person name="Ye M."/>
            <person name="Lei B."/>
            <person name="Liao W."/>
            <person name="Wang J."/>
            <person name="Ji L."/>
            <person name="Li Y."/>
            <person name="Guo B."/>
            <person name="Mustafa N.S."/>
            <person name="Li S."/>
            <person name="Yun Q."/>
            <person name="Keller S.R."/>
            <person name="Mao J."/>
            <person name="Zhang R."/>
            <person name="Strauss S.H."/>
        </authorList>
    </citation>
    <scope>NUCLEOTIDE SEQUENCE</scope>
    <source>
        <strain evidence="4">GM15</strain>
        <tissue evidence="4">Leaf</tissue>
    </source>
</reference>
<gene>
    <name evidence="4" type="ORF">POTOM_059054</name>
</gene>
<evidence type="ECO:0000313" key="4">
    <source>
        <dbReference type="EMBL" id="KAG6737527.1"/>
    </source>
</evidence>
<dbReference type="Pfam" id="PF00085">
    <property type="entry name" value="Thioredoxin"/>
    <property type="match status" value="1"/>
</dbReference>
<keyword evidence="2" id="KW-0732">Signal</keyword>
<feature type="domain" description="Thioredoxin" evidence="3">
    <location>
        <begin position="138"/>
        <end position="220"/>
    </location>
</feature>
<dbReference type="AlphaFoldDB" id="A0A8X8C181"/>
<proteinExistence type="predicted"/>
<protein>
    <recommendedName>
        <fullName evidence="3">Thioredoxin domain-containing protein</fullName>
    </recommendedName>
</protein>